<name>A0ABP7KDL8_9RHOB</name>
<dbReference type="Gene3D" id="4.10.520.10">
    <property type="entry name" value="IHF-like DNA-binding proteins"/>
    <property type="match status" value="1"/>
</dbReference>
<accession>A0ABP7KDL8</accession>
<feature type="region of interest" description="Disordered" evidence="2">
    <location>
        <begin position="1"/>
        <end position="36"/>
    </location>
</feature>
<dbReference type="SUPFAM" id="SSF47729">
    <property type="entry name" value="IHF-like DNA-binding proteins"/>
    <property type="match status" value="1"/>
</dbReference>
<protein>
    <recommendedName>
        <fullName evidence="3">HU domain-containing protein</fullName>
    </recommendedName>
</protein>
<gene>
    <name evidence="4" type="ORF">GCM10022404_24550</name>
</gene>
<proteinExistence type="predicted"/>
<organism evidence="4 5">
    <name type="scientific">Celeribacter arenosi</name>
    <dbReference type="NCBI Taxonomy" id="792649"/>
    <lineage>
        <taxon>Bacteria</taxon>
        <taxon>Pseudomonadati</taxon>
        <taxon>Pseudomonadota</taxon>
        <taxon>Alphaproteobacteria</taxon>
        <taxon>Rhodobacterales</taxon>
        <taxon>Roseobacteraceae</taxon>
        <taxon>Celeribacter</taxon>
    </lineage>
</organism>
<evidence type="ECO:0000256" key="1">
    <source>
        <dbReference type="ARBA" id="ARBA00023125"/>
    </source>
</evidence>
<evidence type="ECO:0000313" key="4">
    <source>
        <dbReference type="EMBL" id="GAA3873797.1"/>
    </source>
</evidence>
<feature type="compositionally biased region" description="Low complexity" evidence="2">
    <location>
        <begin position="1"/>
        <end position="21"/>
    </location>
</feature>
<sequence length="122" mass="12975">MATPKTPAKPKIPVTPKIPATPEKDAASEPGNAVSKRDFLNRVTQASGAKRSVAKKVLEAAMKELGDVLQEGKDVNLPPLGKLSVNRMKEVPNAHVMVVKLRRSKAMLAPAVDDAPEGTDES</sequence>
<keyword evidence="1" id="KW-0238">DNA-binding</keyword>
<dbReference type="EMBL" id="BAABDF010000007">
    <property type="protein sequence ID" value="GAA3873797.1"/>
    <property type="molecule type" value="Genomic_DNA"/>
</dbReference>
<feature type="domain" description="HU" evidence="3">
    <location>
        <begin position="23"/>
        <end position="86"/>
    </location>
</feature>
<keyword evidence="5" id="KW-1185">Reference proteome</keyword>
<evidence type="ECO:0000259" key="3">
    <source>
        <dbReference type="Pfam" id="PF18291"/>
    </source>
</evidence>
<dbReference type="RefSeq" id="WP_344847511.1">
    <property type="nucleotide sequence ID" value="NZ_BAABDF010000007.1"/>
</dbReference>
<evidence type="ECO:0000256" key="2">
    <source>
        <dbReference type="SAM" id="MobiDB-lite"/>
    </source>
</evidence>
<comment type="caution">
    <text evidence="4">The sequence shown here is derived from an EMBL/GenBank/DDBJ whole genome shotgun (WGS) entry which is preliminary data.</text>
</comment>
<dbReference type="InterPro" id="IPR010992">
    <property type="entry name" value="IHF-like_DNA-bd_dom_sf"/>
</dbReference>
<dbReference type="Proteomes" id="UP001399917">
    <property type="component" value="Unassembled WGS sequence"/>
</dbReference>
<dbReference type="InterPro" id="IPR041607">
    <property type="entry name" value="HU-HIG"/>
</dbReference>
<evidence type="ECO:0000313" key="5">
    <source>
        <dbReference type="Proteomes" id="UP001399917"/>
    </source>
</evidence>
<dbReference type="Pfam" id="PF18291">
    <property type="entry name" value="HU-HIG"/>
    <property type="match status" value="1"/>
</dbReference>
<reference evidence="5" key="1">
    <citation type="journal article" date="2019" name="Int. J. Syst. Evol. Microbiol.">
        <title>The Global Catalogue of Microorganisms (GCM) 10K type strain sequencing project: providing services to taxonomists for standard genome sequencing and annotation.</title>
        <authorList>
            <consortium name="The Broad Institute Genomics Platform"/>
            <consortium name="The Broad Institute Genome Sequencing Center for Infectious Disease"/>
            <person name="Wu L."/>
            <person name="Ma J."/>
        </authorList>
    </citation>
    <scope>NUCLEOTIDE SEQUENCE [LARGE SCALE GENOMIC DNA]</scope>
    <source>
        <strain evidence="5">JCM 17190</strain>
    </source>
</reference>